<dbReference type="Proteomes" id="UP000241394">
    <property type="component" value="Chromosome LG24"/>
</dbReference>
<keyword evidence="2" id="KW-0812">Transmembrane</keyword>
<dbReference type="STRING" id="1590841.A0A2R6PM10"/>
<accession>A0A2R6PM10</accession>
<organism evidence="3 4">
    <name type="scientific">Actinidia chinensis var. chinensis</name>
    <name type="common">Chinese soft-hair kiwi</name>
    <dbReference type="NCBI Taxonomy" id="1590841"/>
    <lineage>
        <taxon>Eukaryota</taxon>
        <taxon>Viridiplantae</taxon>
        <taxon>Streptophyta</taxon>
        <taxon>Embryophyta</taxon>
        <taxon>Tracheophyta</taxon>
        <taxon>Spermatophyta</taxon>
        <taxon>Magnoliopsida</taxon>
        <taxon>eudicotyledons</taxon>
        <taxon>Gunneridae</taxon>
        <taxon>Pentapetalae</taxon>
        <taxon>asterids</taxon>
        <taxon>Ericales</taxon>
        <taxon>Actinidiaceae</taxon>
        <taxon>Actinidia</taxon>
    </lineage>
</organism>
<dbReference type="OMA" id="AMPSIMG"/>
<dbReference type="PANTHER" id="PTHR37385:SF2">
    <property type="entry name" value="PROTEIN LPA2"/>
    <property type="match status" value="1"/>
</dbReference>
<feature type="transmembrane region" description="Helical" evidence="2">
    <location>
        <begin position="152"/>
        <end position="174"/>
    </location>
</feature>
<dbReference type="InterPro" id="IPR038789">
    <property type="entry name" value="LPA2-like"/>
</dbReference>
<keyword evidence="2" id="KW-0472">Membrane</keyword>
<reference evidence="4" key="2">
    <citation type="journal article" date="2018" name="BMC Genomics">
        <title>A manually annotated Actinidia chinensis var. chinensis (kiwifruit) genome highlights the challenges associated with draft genomes and gene prediction in plants.</title>
        <authorList>
            <person name="Pilkington S.M."/>
            <person name="Crowhurst R."/>
            <person name="Hilario E."/>
            <person name="Nardozza S."/>
            <person name="Fraser L."/>
            <person name="Peng Y."/>
            <person name="Gunaseelan K."/>
            <person name="Simpson R."/>
            <person name="Tahir J."/>
            <person name="Deroles S.C."/>
            <person name="Templeton K."/>
            <person name="Luo Z."/>
            <person name="Davy M."/>
            <person name="Cheng C."/>
            <person name="McNeilage M."/>
            <person name="Scaglione D."/>
            <person name="Liu Y."/>
            <person name="Zhang Q."/>
            <person name="Datson P."/>
            <person name="De Silva N."/>
            <person name="Gardiner S.E."/>
            <person name="Bassett H."/>
            <person name="Chagne D."/>
            <person name="McCallum J."/>
            <person name="Dzierzon H."/>
            <person name="Deng C."/>
            <person name="Wang Y.Y."/>
            <person name="Barron L."/>
            <person name="Manako K."/>
            <person name="Bowen J."/>
            <person name="Foster T.M."/>
            <person name="Erridge Z.A."/>
            <person name="Tiffin H."/>
            <person name="Waite C.N."/>
            <person name="Davies K.M."/>
            <person name="Grierson E.P."/>
            <person name="Laing W.A."/>
            <person name="Kirk R."/>
            <person name="Chen X."/>
            <person name="Wood M."/>
            <person name="Montefiori M."/>
            <person name="Brummell D.A."/>
            <person name="Schwinn K.E."/>
            <person name="Catanach A."/>
            <person name="Fullerton C."/>
            <person name="Li D."/>
            <person name="Meiyalaghan S."/>
            <person name="Nieuwenhuizen N."/>
            <person name="Read N."/>
            <person name="Prakash R."/>
            <person name="Hunter D."/>
            <person name="Zhang H."/>
            <person name="McKenzie M."/>
            <person name="Knabel M."/>
            <person name="Harris A."/>
            <person name="Allan A.C."/>
            <person name="Gleave A."/>
            <person name="Chen A."/>
            <person name="Janssen B.J."/>
            <person name="Plunkett B."/>
            <person name="Ampomah-Dwamena C."/>
            <person name="Voogd C."/>
            <person name="Leif D."/>
            <person name="Lafferty D."/>
            <person name="Souleyre E.J.F."/>
            <person name="Varkonyi-Gasic E."/>
            <person name="Gambi F."/>
            <person name="Hanley J."/>
            <person name="Yao J.L."/>
            <person name="Cheung J."/>
            <person name="David K.M."/>
            <person name="Warren B."/>
            <person name="Marsh K."/>
            <person name="Snowden K.C."/>
            <person name="Lin-Wang K."/>
            <person name="Brian L."/>
            <person name="Martinez-Sanchez M."/>
            <person name="Wang M."/>
            <person name="Ileperuma N."/>
            <person name="Macnee N."/>
            <person name="Campin R."/>
            <person name="McAtee P."/>
            <person name="Drummond R.S.M."/>
            <person name="Espley R.V."/>
            <person name="Ireland H.S."/>
            <person name="Wu R."/>
            <person name="Atkinson R.G."/>
            <person name="Karunairetnam S."/>
            <person name="Bulley S."/>
            <person name="Chunkath S."/>
            <person name="Hanley Z."/>
            <person name="Storey R."/>
            <person name="Thrimawithana A.H."/>
            <person name="Thomson S."/>
            <person name="David C."/>
            <person name="Testolin R."/>
            <person name="Huang H."/>
            <person name="Hellens R.P."/>
            <person name="Schaffer R.J."/>
        </authorList>
    </citation>
    <scope>NUCLEOTIDE SEQUENCE [LARGE SCALE GENOMIC DNA]</scope>
    <source>
        <strain evidence="4">cv. Red5</strain>
    </source>
</reference>
<dbReference type="InParanoid" id="A0A2R6PM10"/>
<comment type="caution">
    <text evidence="3">The sequence shown here is derived from an EMBL/GenBank/DDBJ whole genome shotgun (WGS) entry which is preliminary data.</text>
</comment>
<evidence type="ECO:0000313" key="4">
    <source>
        <dbReference type="Proteomes" id="UP000241394"/>
    </source>
</evidence>
<keyword evidence="4" id="KW-1185">Reference proteome</keyword>
<dbReference type="GO" id="GO:0009507">
    <property type="term" value="C:chloroplast"/>
    <property type="evidence" value="ECO:0007669"/>
    <property type="project" value="TreeGrafter"/>
</dbReference>
<proteinExistence type="predicted"/>
<feature type="compositionally biased region" description="Basic and acidic residues" evidence="1">
    <location>
        <begin position="80"/>
        <end position="97"/>
    </location>
</feature>
<dbReference type="AlphaFoldDB" id="A0A2R6PM10"/>
<evidence type="ECO:0000256" key="2">
    <source>
        <dbReference type="SAM" id="Phobius"/>
    </source>
</evidence>
<dbReference type="OrthoDB" id="568307at2759"/>
<feature type="region of interest" description="Disordered" evidence="1">
    <location>
        <begin position="23"/>
        <end position="106"/>
    </location>
</feature>
<protein>
    <submittedName>
        <fullName evidence="3">Protein LOW PSII ACCUMULATION 2 like</fullName>
    </submittedName>
</protein>
<dbReference type="Gramene" id="PSR93356">
    <property type="protein sequence ID" value="PSR93356"/>
    <property type="gene ID" value="CEY00_Acc27968"/>
</dbReference>
<evidence type="ECO:0000256" key="1">
    <source>
        <dbReference type="SAM" id="MobiDB-lite"/>
    </source>
</evidence>
<dbReference type="EMBL" id="NKQK01000024">
    <property type="protein sequence ID" value="PSR93356.1"/>
    <property type="molecule type" value="Genomic_DNA"/>
</dbReference>
<gene>
    <name evidence="3" type="ORF">CEY00_Acc27968</name>
</gene>
<keyword evidence="2" id="KW-1133">Transmembrane helix</keyword>
<feature type="transmembrane region" description="Helical" evidence="2">
    <location>
        <begin position="116"/>
        <end position="140"/>
    </location>
</feature>
<reference evidence="3 4" key="1">
    <citation type="submission" date="2017-07" db="EMBL/GenBank/DDBJ databases">
        <title>An improved, manually edited Actinidia chinensis var. chinensis (kiwifruit) genome highlights the challenges associated with draft genomes and gene prediction in plants.</title>
        <authorList>
            <person name="Pilkington S."/>
            <person name="Crowhurst R."/>
            <person name="Hilario E."/>
            <person name="Nardozza S."/>
            <person name="Fraser L."/>
            <person name="Peng Y."/>
            <person name="Gunaseelan K."/>
            <person name="Simpson R."/>
            <person name="Tahir J."/>
            <person name="Deroles S."/>
            <person name="Templeton K."/>
            <person name="Luo Z."/>
            <person name="Davy M."/>
            <person name="Cheng C."/>
            <person name="Mcneilage M."/>
            <person name="Scaglione D."/>
            <person name="Liu Y."/>
            <person name="Zhang Q."/>
            <person name="Datson P."/>
            <person name="De Silva N."/>
            <person name="Gardiner S."/>
            <person name="Bassett H."/>
            <person name="Chagne D."/>
            <person name="Mccallum J."/>
            <person name="Dzierzon H."/>
            <person name="Deng C."/>
            <person name="Wang Y.-Y."/>
            <person name="Barron N."/>
            <person name="Manako K."/>
            <person name="Bowen J."/>
            <person name="Foster T."/>
            <person name="Erridge Z."/>
            <person name="Tiffin H."/>
            <person name="Waite C."/>
            <person name="Davies K."/>
            <person name="Grierson E."/>
            <person name="Laing W."/>
            <person name="Kirk R."/>
            <person name="Chen X."/>
            <person name="Wood M."/>
            <person name="Montefiori M."/>
            <person name="Brummell D."/>
            <person name="Schwinn K."/>
            <person name="Catanach A."/>
            <person name="Fullerton C."/>
            <person name="Li D."/>
            <person name="Meiyalaghan S."/>
            <person name="Nieuwenhuizen N."/>
            <person name="Read N."/>
            <person name="Prakash R."/>
            <person name="Hunter D."/>
            <person name="Zhang H."/>
            <person name="Mckenzie M."/>
            <person name="Knabel M."/>
            <person name="Harris A."/>
            <person name="Allan A."/>
            <person name="Chen A."/>
            <person name="Janssen B."/>
            <person name="Plunkett B."/>
            <person name="Dwamena C."/>
            <person name="Voogd C."/>
            <person name="Leif D."/>
            <person name="Lafferty D."/>
            <person name="Souleyre E."/>
            <person name="Varkonyi-Gasic E."/>
            <person name="Gambi F."/>
            <person name="Hanley J."/>
            <person name="Yao J.-L."/>
            <person name="Cheung J."/>
            <person name="David K."/>
            <person name="Warren B."/>
            <person name="Marsh K."/>
            <person name="Snowden K."/>
            <person name="Lin-Wang K."/>
            <person name="Brian L."/>
            <person name="Martinez-Sanchez M."/>
            <person name="Wang M."/>
            <person name="Ileperuma N."/>
            <person name="Macnee N."/>
            <person name="Campin R."/>
            <person name="Mcatee P."/>
            <person name="Drummond R."/>
            <person name="Espley R."/>
            <person name="Ireland H."/>
            <person name="Wu R."/>
            <person name="Atkinson R."/>
            <person name="Karunairetnam S."/>
            <person name="Bulley S."/>
            <person name="Chunkath S."/>
            <person name="Hanley Z."/>
            <person name="Storey R."/>
            <person name="Thrimawithana A."/>
            <person name="Thomson S."/>
            <person name="David C."/>
            <person name="Testolin R."/>
        </authorList>
    </citation>
    <scope>NUCLEOTIDE SEQUENCE [LARGE SCALE GENOMIC DNA]</scope>
    <source>
        <strain evidence="4">cv. Red5</strain>
        <tissue evidence="3">Young leaf</tissue>
    </source>
</reference>
<evidence type="ECO:0000313" key="3">
    <source>
        <dbReference type="EMBL" id="PSR93356.1"/>
    </source>
</evidence>
<feature type="compositionally biased region" description="Low complexity" evidence="1">
    <location>
        <begin position="30"/>
        <end position="44"/>
    </location>
</feature>
<name>A0A2R6PM10_ACTCC</name>
<dbReference type="PANTHER" id="PTHR37385">
    <property type="entry name" value="PROTEIN LOW PSII ACCUMULATION 2, CHLOROPLASTIC"/>
    <property type="match status" value="1"/>
</dbReference>
<dbReference type="FunCoup" id="A0A2R6PM10">
    <property type="interactions" value="2106"/>
</dbReference>
<sequence length="186" mass="20308">MALTLHSSPFLLTQKPHLLLHTKTTPFAIKSQDSSSTSNPSSPSTDPPKPTSQGLGFGSSSSNSPKPKPNPVGIKKKQRGKGERASIIRRAPVEKPEFVSQQEEPLSKEQIRNENAFLLAWLGLGGVILVEGIALAASGFLPEEWDKLFVKYLYPSFTPTVFLFVAGTVGYGVLKYLQNEELKNTK</sequence>